<dbReference type="PROSITE" id="PS00098">
    <property type="entry name" value="THIOLASE_1"/>
    <property type="match status" value="1"/>
</dbReference>
<organism evidence="11 12">
    <name type="scientific">Vagococcus fluvialis</name>
    <dbReference type="NCBI Taxonomy" id="2738"/>
    <lineage>
        <taxon>Bacteria</taxon>
        <taxon>Bacillati</taxon>
        <taxon>Bacillota</taxon>
        <taxon>Bacilli</taxon>
        <taxon>Lactobacillales</taxon>
        <taxon>Enterococcaceae</taxon>
        <taxon>Vagococcus</taxon>
    </lineage>
</organism>
<feature type="domain" description="Thiolase N-terminal" evidence="9">
    <location>
        <begin position="3"/>
        <end position="262"/>
    </location>
</feature>
<dbReference type="PANTHER" id="PTHR18919:SF107">
    <property type="entry name" value="ACETYL-COA ACETYLTRANSFERASE, CYTOSOLIC"/>
    <property type="match status" value="1"/>
</dbReference>
<dbReference type="NCBIfam" id="TIGR01930">
    <property type="entry name" value="AcCoA-C-Actrans"/>
    <property type="match status" value="1"/>
</dbReference>
<dbReference type="InterPro" id="IPR016039">
    <property type="entry name" value="Thiolase-like"/>
</dbReference>
<dbReference type="AlphaFoldDB" id="A0A7X6I1Q2"/>
<dbReference type="PROSITE" id="PS00737">
    <property type="entry name" value="THIOLASE_2"/>
    <property type="match status" value="1"/>
</dbReference>
<dbReference type="PROSITE" id="PS00099">
    <property type="entry name" value="THIOLASE_3"/>
    <property type="match status" value="1"/>
</dbReference>
<evidence type="ECO:0000256" key="8">
    <source>
        <dbReference type="SAM" id="Phobius"/>
    </source>
</evidence>
<reference evidence="11 12" key="1">
    <citation type="submission" date="2020-03" db="EMBL/GenBank/DDBJ databases">
        <title>Bacterial samples isolated from urine from healthy bovine heifers (Gyr breed).</title>
        <authorList>
            <person name="Giannattasio-Ferraz S."/>
            <person name="Maskeri L."/>
            <person name="Penido A."/>
            <person name="Barbosa-Stancioli E.F."/>
            <person name="Putonti C."/>
        </authorList>
    </citation>
    <scope>NUCLEOTIDE SEQUENCE [LARGE SCALE GENOMIC DNA]</scope>
    <source>
        <strain evidence="11 12">UFMG-H7</strain>
    </source>
</reference>
<dbReference type="PIRSF" id="PIRSF000429">
    <property type="entry name" value="Ac-CoA_Ac_transf"/>
    <property type="match status" value="1"/>
</dbReference>
<comment type="similarity">
    <text evidence="1 7">Belongs to the thiolase-like superfamily. Thiolase family.</text>
</comment>
<dbReference type="InterPro" id="IPR002155">
    <property type="entry name" value="Thiolase"/>
</dbReference>
<dbReference type="InterPro" id="IPR020610">
    <property type="entry name" value="Thiolase_AS"/>
</dbReference>
<accession>A0A7X6I1Q2</accession>
<feature type="transmembrane region" description="Helical" evidence="8">
    <location>
        <begin position="380"/>
        <end position="399"/>
    </location>
</feature>
<dbReference type="InterPro" id="IPR020617">
    <property type="entry name" value="Thiolase_C"/>
</dbReference>
<evidence type="ECO:0000256" key="1">
    <source>
        <dbReference type="ARBA" id="ARBA00010982"/>
    </source>
</evidence>
<dbReference type="EC" id="2.3.1.9" evidence="2"/>
<dbReference type="FunFam" id="3.40.47.10:FF:000010">
    <property type="entry name" value="Acetyl-CoA acetyltransferase (Thiolase)"/>
    <property type="match status" value="1"/>
</dbReference>
<protein>
    <recommendedName>
        <fullName evidence="2">acetyl-CoA C-acetyltransferase</fullName>
        <ecNumber evidence="2">2.3.1.9</ecNumber>
    </recommendedName>
    <alternativeName>
        <fullName evidence="5">Acetoacetyl-CoA thiolase</fullName>
    </alternativeName>
</protein>
<dbReference type="PANTHER" id="PTHR18919">
    <property type="entry name" value="ACETYL-COA C-ACYLTRANSFERASE"/>
    <property type="match status" value="1"/>
</dbReference>
<dbReference type="GO" id="GO:0003985">
    <property type="term" value="F:acetyl-CoA C-acetyltransferase activity"/>
    <property type="evidence" value="ECO:0007669"/>
    <property type="project" value="UniProtKB-EC"/>
</dbReference>
<evidence type="ECO:0000259" key="9">
    <source>
        <dbReference type="Pfam" id="PF00108"/>
    </source>
</evidence>
<dbReference type="RefSeq" id="WP_167806020.1">
    <property type="nucleotide sequence ID" value="NZ_JAAVMB010000001.1"/>
</dbReference>
<dbReference type="InterPro" id="IPR020613">
    <property type="entry name" value="Thiolase_CS"/>
</dbReference>
<gene>
    <name evidence="11" type="ORF">HED35_00995</name>
</gene>
<keyword evidence="4 7" id="KW-0012">Acyltransferase</keyword>
<dbReference type="Pfam" id="PF00108">
    <property type="entry name" value="Thiolase_N"/>
    <property type="match status" value="1"/>
</dbReference>
<sequence length="404" mass="42857">MKVYIVDAKRTAIGKFMGGLSSVNPVDLTTSVVKQLLADNQIASELVDELILGNVLSAGHGQNIARQILLNSGIPEERVAYTLNILCGSGLMTVQEAYKDILLGEADVVLAGGVESMSQSAQILPNYQSRDGLPIGGAAIQDTLLRDGLTDGVYGYHMGITAENISDRYGISREDQDEFAFSSQQKALKAIAEGKFKNEIIPITVKNRKQEIVVDTDEHPNPKSSLEKLSSLRTAFKKNGTVTAGNASGINDGASMLLLASEKAVKKYGFEPIAEIVSFGTAGLDPSVMGLGPVYAIEKALKKADLELKDINIFELNEAFAAQSLGVVKELSKQHNLSEAELMSRVNLNGGAIALGHPLGASGARVATTLLHQMKANKDLTYGVASLCIGGGMGIAMIVKQVVK</sequence>
<evidence type="ECO:0000256" key="4">
    <source>
        <dbReference type="ARBA" id="ARBA00023315"/>
    </source>
</evidence>
<proteinExistence type="inferred from homology"/>
<dbReference type="SUPFAM" id="SSF53901">
    <property type="entry name" value="Thiolase-like"/>
    <property type="match status" value="2"/>
</dbReference>
<keyword evidence="8" id="KW-0812">Transmembrane</keyword>
<feature type="active site" description="Proton acceptor" evidence="6">
    <location>
        <position position="357"/>
    </location>
</feature>
<evidence type="ECO:0000313" key="12">
    <source>
        <dbReference type="Proteomes" id="UP000521358"/>
    </source>
</evidence>
<evidence type="ECO:0000256" key="5">
    <source>
        <dbReference type="ARBA" id="ARBA00030755"/>
    </source>
</evidence>
<dbReference type="InterPro" id="IPR020615">
    <property type="entry name" value="Thiolase_acyl_enz_int_AS"/>
</dbReference>
<name>A0A7X6I1Q2_9ENTE</name>
<feature type="active site" description="Acyl-thioester intermediate" evidence="6">
    <location>
        <position position="87"/>
    </location>
</feature>
<dbReference type="InterPro" id="IPR020616">
    <property type="entry name" value="Thiolase_N"/>
</dbReference>
<dbReference type="CDD" id="cd00751">
    <property type="entry name" value="thiolase"/>
    <property type="match status" value="1"/>
</dbReference>
<feature type="domain" description="Thiolase C-terminal" evidence="10">
    <location>
        <begin position="271"/>
        <end position="400"/>
    </location>
</feature>
<evidence type="ECO:0000256" key="6">
    <source>
        <dbReference type="PIRSR" id="PIRSR000429-1"/>
    </source>
</evidence>
<evidence type="ECO:0000259" key="10">
    <source>
        <dbReference type="Pfam" id="PF02803"/>
    </source>
</evidence>
<keyword evidence="8" id="KW-1133">Transmembrane helix</keyword>
<evidence type="ECO:0000313" key="11">
    <source>
        <dbReference type="EMBL" id="NKC66653.1"/>
    </source>
</evidence>
<evidence type="ECO:0000256" key="7">
    <source>
        <dbReference type="RuleBase" id="RU003557"/>
    </source>
</evidence>
<dbReference type="EMBL" id="JAAVMB010000001">
    <property type="protein sequence ID" value="NKC66653.1"/>
    <property type="molecule type" value="Genomic_DNA"/>
</dbReference>
<dbReference type="Gene3D" id="3.40.47.10">
    <property type="match status" value="2"/>
</dbReference>
<feature type="active site" description="Proton acceptor" evidence="6">
    <location>
        <position position="388"/>
    </location>
</feature>
<dbReference type="Pfam" id="PF02803">
    <property type="entry name" value="Thiolase_C"/>
    <property type="match status" value="1"/>
</dbReference>
<evidence type="ECO:0000256" key="2">
    <source>
        <dbReference type="ARBA" id="ARBA00012705"/>
    </source>
</evidence>
<comment type="caution">
    <text evidence="11">The sequence shown here is derived from an EMBL/GenBank/DDBJ whole genome shotgun (WGS) entry which is preliminary data.</text>
</comment>
<evidence type="ECO:0000256" key="3">
    <source>
        <dbReference type="ARBA" id="ARBA00022679"/>
    </source>
</evidence>
<keyword evidence="3 7" id="KW-0808">Transferase</keyword>
<dbReference type="Proteomes" id="UP000521358">
    <property type="component" value="Unassembled WGS sequence"/>
</dbReference>
<keyword evidence="8" id="KW-0472">Membrane</keyword>